<dbReference type="GeneID" id="82525528"/>
<comment type="caution">
    <text evidence="1">The sequence shown here is derived from an EMBL/GenBank/DDBJ whole genome shotgun (WGS) entry which is preliminary data.</text>
</comment>
<sequence length="281" mass="31429">MKNNQKIPVSILADREVFEYLKEKGDERRTRTEAYCDLLDKSLAGFVSPFLRKKDYVLQPNQCHLTVSALASEWHWHRATVRSFLSAMEAFGLLTRIQLPKSVVITMTVQSGQAAQPRNAQEQPDFAGQLREVLSDWVIGKTTAAETGVICEQLVSLAKTEIADRDAGHCSDTHSITTSAHSGTLVMEHRETALCCIAHAALQKILHKSRFDDSSPLVDFFRFDLGEEWAAFIESAKDLAGLILDTEASVTDFDMDEDQERLKSLRKPFLSLLAKAQAMVD</sequence>
<reference evidence="2" key="1">
    <citation type="submission" date="2018-02" db="EMBL/GenBank/DDBJ databases">
        <authorList>
            <person name="Clavel T."/>
            <person name="Strowig T."/>
        </authorList>
    </citation>
    <scope>NUCLEOTIDE SEQUENCE [LARGE SCALE GENOMIC DNA]</scope>
    <source>
        <strain evidence="2">DSM 103720</strain>
    </source>
</reference>
<evidence type="ECO:0000313" key="1">
    <source>
        <dbReference type="EMBL" id="PWB03175.1"/>
    </source>
</evidence>
<proteinExistence type="predicted"/>
<dbReference type="RefSeq" id="WP_107031775.1">
    <property type="nucleotide sequence ID" value="NZ_PUEC01000007.1"/>
</dbReference>
<dbReference type="Proteomes" id="UP000244905">
    <property type="component" value="Unassembled WGS sequence"/>
</dbReference>
<protein>
    <submittedName>
        <fullName evidence="1">MarR family transcriptional regulator</fullName>
    </submittedName>
</protein>
<dbReference type="SUPFAM" id="SSF46785">
    <property type="entry name" value="Winged helix' DNA-binding domain"/>
    <property type="match status" value="1"/>
</dbReference>
<gene>
    <name evidence="1" type="ORF">C5O23_04080</name>
</gene>
<evidence type="ECO:0000313" key="2">
    <source>
        <dbReference type="Proteomes" id="UP000244905"/>
    </source>
</evidence>
<keyword evidence="2" id="KW-1185">Reference proteome</keyword>
<organism evidence="1 2">
    <name type="scientific">Duncaniella muris</name>
    <dbReference type="NCBI Taxonomy" id="2094150"/>
    <lineage>
        <taxon>Bacteria</taxon>
        <taxon>Pseudomonadati</taxon>
        <taxon>Bacteroidota</taxon>
        <taxon>Bacteroidia</taxon>
        <taxon>Bacteroidales</taxon>
        <taxon>Muribaculaceae</taxon>
        <taxon>Duncaniella</taxon>
    </lineage>
</organism>
<dbReference type="InterPro" id="IPR036390">
    <property type="entry name" value="WH_DNA-bd_sf"/>
</dbReference>
<dbReference type="AlphaFoldDB" id="A0A2V1IRU4"/>
<dbReference type="EMBL" id="PUEC01000007">
    <property type="protein sequence ID" value="PWB03175.1"/>
    <property type="molecule type" value="Genomic_DNA"/>
</dbReference>
<accession>A0A2V1IRU4</accession>
<name>A0A2V1IRU4_9BACT</name>